<sequence>MEMLLSPTPDAPPLQPTLPPPAEGAVRGGDDGREQSTGGIPAQPTKEQAKRGRPSKNDSDVWTEEATETLFTVRYVTAKEESKRARNYVEVGAVWVLVRC</sequence>
<organism evidence="2 3">
    <name type="scientific">Phytophthora rubi</name>
    <dbReference type="NCBI Taxonomy" id="129364"/>
    <lineage>
        <taxon>Eukaryota</taxon>
        <taxon>Sar</taxon>
        <taxon>Stramenopiles</taxon>
        <taxon>Oomycota</taxon>
        <taxon>Peronosporomycetes</taxon>
        <taxon>Peronosporales</taxon>
        <taxon>Peronosporaceae</taxon>
        <taxon>Phytophthora</taxon>
    </lineage>
</organism>
<dbReference type="Proteomes" id="UP000434957">
    <property type="component" value="Unassembled WGS sequence"/>
</dbReference>
<feature type="compositionally biased region" description="Pro residues" evidence="1">
    <location>
        <begin position="9"/>
        <end position="22"/>
    </location>
</feature>
<dbReference type="EMBL" id="QXFT01000600">
    <property type="protein sequence ID" value="KAE9339873.1"/>
    <property type="molecule type" value="Genomic_DNA"/>
</dbReference>
<name>A0A6A4FA32_9STRA</name>
<proteinExistence type="predicted"/>
<comment type="caution">
    <text evidence="2">The sequence shown here is derived from an EMBL/GenBank/DDBJ whole genome shotgun (WGS) entry which is preliminary data.</text>
</comment>
<evidence type="ECO:0000313" key="2">
    <source>
        <dbReference type="EMBL" id="KAE9339873.1"/>
    </source>
</evidence>
<dbReference type="AlphaFoldDB" id="A0A6A4FA32"/>
<evidence type="ECO:0000313" key="3">
    <source>
        <dbReference type="Proteomes" id="UP000434957"/>
    </source>
</evidence>
<keyword evidence="3" id="KW-1185">Reference proteome</keyword>
<reference evidence="2 3" key="1">
    <citation type="submission" date="2018-08" db="EMBL/GenBank/DDBJ databases">
        <title>Genomic investigation of the strawberry pathogen Phytophthora fragariae indicates pathogenicity is determined by transcriptional variation in three key races.</title>
        <authorList>
            <person name="Adams T.M."/>
            <person name="Armitage A.D."/>
            <person name="Sobczyk M.K."/>
            <person name="Bates H.J."/>
            <person name="Dunwell J.M."/>
            <person name="Nellist C.F."/>
            <person name="Harrison R.J."/>
        </authorList>
    </citation>
    <scope>NUCLEOTIDE SEQUENCE [LARGE SCALE GENOMIC DNA]</scope>
    <source>
        <strain evidence="2 3">SCRP333</strain>
    </source>
</reference>
<feature type="region of interest" description="Disordered" evidence="1">
    <location>
        <begin position="1"/>
        <end position="63"/>
    </location>
</feature>
<protein>
    <submittedName>
        <fullName evidence="2">Uncharacterized protein</fullName>
    </submittedName>
</protein>
<gene>
    <name evidence="2" type="ORF">PR003_g10789</name>
</gene>
<feature type="compositionally biased region" description="Basic and acidic residues" evidence="1">
    <location>
        <begin position="47"/>
        <end position="59"/>
    </location>
</feature>
<accession>A0A6A4FA32</accession>
<evidence type="ECO:0000256" key="1">
    <source>
        <dbReference type="SAM" id="MobiDB-lite"/>
    </source>
</evidence>